<feature type="domain" description="Response regulatory" evidence="8">
    <location>
        <begin position="7"/>
        <end position="120"/>
    </location>
</feature>
<dbReference type="SMART" id="SM00448">
    <property type="entry name" value="REC"/>
    <property type="match status" value="1"/>
</dbReference>
<keyword evidence="5" id="KW-0804">Transcription</keyword>
<dbReference type="Gene3D" id="1.10.10.10">
    <property type="entry name" value="Winged helix-like DNA-binding domain superfamily/Winged helix DNA-binding domain"/>
    <property type="match status" value="1"/>
</dbReference>
<evidence type="ECO:0000259" key="8">
    <source>
        <dbReference type="PROSITE" id="PS50110"/>
    </source>
</evidence>
<dbReference type="SUPFAM" id="SSF52172">
    <property type="entry name" value="CheY-like"/>
    <property type="match status" value="1"/>
</dbReference>
<gene>
    <name evidence="10" type="ORF">GPA24_10215</name>
</gene>
<dbReference type="PANTHER" id="PTHR48111:SF1">
    <property type="entry name" value="TWO-COMPONENT RESPONSE REGULATOR ORR33"/>
    <property type="match status" value="1"/>
</dbReference>
<reference evidence="10 11" key="1">
    <citation type="submission" date="2019-12" db="EMBL/GenBank/DDBJ databases">
        <title>Comparative genomics gives insights into the taxonomy of the Azoarcus-Aromatoleum group and reveals separate origins of nif in the plant-associated Azoarcus and non-plant-associated Aromatoleum sub-groups.</title>
        <authorList>
            <person name="Lafos M."/>
            <person name="Maluk M."/>
            <person name="Batista M."/>
            <person name="Junghare M."/>
            <person name="Carmona M."/>
            <person name="Faoro H."/>
            <person name="Cruz L.M."/>
            <person name="Battistoni F."/>
            <person name="De Souza E."/>
            <person name="Pedrosa F."/>
            <person name="Chen W.-M."/>
            <person name="Poole P.S."/>
            <person name="Dixon R.A."/>
            <person name="James E.K."/>
        </authorList>
    </citation>
    <scope>NUCLEOTIDE SEQUENCE [LARGE SCALE GENOMIC DNA]</scope>
    <source>
        <strain evidence="10 11">PbN1</strain>
    </source>
</reference>
<dbReference type="PROSITE" id="PS50921">
    <property type="entry name" value="ANTAR"/>
    <property type="match status" value="1"/>
</dbReference>
<dbReference type="InterPro" id="IPR039420">
    <property type="entry name" value="WalR-like"/>
</dbReference>
<evidence type="ECO:0000259" key="9">
    <source>
        <dbReference type="PROSITE" id="PS50921"/>
    </source>
</evidence>
<organism evidence="10 11">
    <name type="scientific">Aromatoleum bremense</name>
    <dbReference type="NCBI Taxonomy" id="76115"/>
    <lineage>
        <taxon>Bacteria</taxon>
        <taxon>Pseudomonadati</taxon>
        <taxon>Pseudomonadota</taxon>
        <taxon>Betaproteobacteria</taxon>
        <taxon>Rhodocyclales</taxon>
        <taxon>Rhodocyclaceae</taxon>
        <taxon>Aromatoleum</taxon>
    </lineage>
</organism>
<dbReference type="InterPro" id="IPR036388">
    <property type="entry name" value="WH-like_DNA-bd_sf"/>
</dbReference>
<dbReference type="Proteomes" id="UP000633943">
    <property type="component" value="Unassembled WGS sequence"/>
</dbReference>
<dbReference type="InterPro" id="IPR001789">
    <property type="entry name" value="Sig_transdc_resp-reg_receiver"/>
</dbReference>
<feature type="modified residue" description="4-aspartylphosphate" evidence="6">
    <location>
        <position position="56"/>
    </location>
</feature>
<evidence type="ECO:0000256" key="7">
    <source>
        <dbReference type="SAM" id="Coils"/>
    </source>
</evidence>
<evidence type="ECO:0000256" key="1">
    <source>
        <dbReference type="ARBA" id="ARBA00022553"/>
    </source>
</evidence>
<dbReference type="Pfam" id="PF00072">
    <property type="entry name" value="Response_reg"/>
    <property type="match status" value="1"/>
</dbReference>
<dbReference type="PROSITE" id="PS50110">
    <property type="entry name" value="RESPONSE_REGULATORY"/>
    <property type="match status" value="1"/>
</dbReference>
<dbReference type="Pfam" id="PF03861">
    <property type="entry name" value="ANTAR"/>
    <property type="match status" value="1"/>
</dbReference>
<keyword evidence="4" id="KW-0238">DNA-binding</keyword>
<evidence type="ECO:0000256" key="3">
    <source>
        <dbReference type="ARBA" id="ARBA00023015"/>
    </source>
</evidence>
<keyword evidence="11" id="KW-1185">Reference proteome</keyword>
<evidence type="ECO:0000313" key="10">
    <source>
        <dbReference type="EMBL" id="NMG15909.1"/>
    </source>
</evidence>
<proteinExistence type="predicted"/>
<dbReference type="PANTHER" id="PTHR48111">
    <property type="entry name" value="REGULATOR OF RPOS"/>
    <property type="match status" value="1"/>
</dbReference>
<feature type="coiled-coil region" evidence="7">
    <location>
        <begin position="126"/>
        <end position="185"/>
    </location>
</feature>
<feature type="domain" description="ANTAR" evidence="9">
    <location>
        <begin position="126"/>
        <end position="187"/>
    </location>
</feature>
<dbReference type="InterPro" id="IPR005561">
    <property type="entry name" value="ANTAR"/>
</dbReference>
<keyword evidence="1 6" id="KW-0597">Phosphoprotein</keyword>
<comment type="caution">
    <text evidence="10">The sequence shown here is derived from an EMBL/GenBank/DDBJ whole genome shotgun (WGS) entry which is preliminary data.</text>
</comment>
<evidence type="ECO:0000256" key="2">
    <source>
        <dbReference type="ARBA" id="ARBA00023012"/>
    </source>
</evidence>
<dbReference type="Gene3D" id="3.40.50.2300">
    <property type="match status" value="1"/>
</dbReference>
<dbReference type="SMART" id="SM01012">
    <property type="entry name" value="ANTAR"/>
    <property type="match status" value="1"/>
</dbReference>
<name>A0ABX1NV66_9RHOO</name>
<dbReference type="PIRSF" id="PIRSF036382">
    <property type="entry name" value="RR_antiterm"/>
    <property type="match status" value="1"/>
</dbReference>
<dbReference type="InterPro" id="IPR008327">
    <property type="entry name" value="Sig_transdc_resp-reg_antiterm"/>
</dbReference>
<evidence type="ECO:0000256" key="5">
    <source>
        <dbReference type="ARBA" id="ARBA00023163"/>
    </source>
</evidence>
<keyword evidence="7" id="KW-0175">Coiled coil</keyword>
<evidence type="ECO:0000313" key="11">
    <source>
        <dbReference type="Proteomes" id="UP000633943"/>
    </source>
</evidence>
<sequence>MCTTMKSVLIVDDDRVILNLLAEGLRNLDYVVATAICGEDAQHLAVTQTFDLAMLDVRMPGMSGLELARLFRAQGGPPFVFLSAFGDEAVVHEAAAAGALGYLVKPVDIRQIVPLIESASARAREIQQLRDAAIHLEKALSSEQKTRTAVGVLMLDKGLDREAAFELLRSQARSQRRRIGELSEELIAAAEAGNRSRRKA</sequence>
<accession>A0ABX1NV66</accession>
<keyword evidence="3" id="KW-0805">Transcription regulation</keyword>
<keyword evidence="2" id="KW-0902">Two-component regulatory system</keyword>
<protein>
    <submittedName>
        <fullName evidence="10">Response regulator</fullName>
    </submittedName>
</protein>
<evidence type="ECO:0000256" key="4">
    <source>
        <dbReference type="ARBA" id="ARBA00023125"/>
    </source>
</evidence>
<dbReference type="EMBL" id="WTVP01000024">
    <property type="protein sequence ID" value="NMG15909.1"/>
    <property type="molecule type" value="Genomic_DNA"/>
</dbReference>
<dbReference type="InterPro" id="IPR011006">
    <property type="entry name" value="CheY-like_superfamily"/>
</dbReference>
<evidence type="ECO:0000256" key="6">
    <source>
        <dbReference type="PROSITE-ProRule" id="PRU00169"/>
    </source>
</evidence>